<gene>
    <name evidence="1" type="ORF">METZ01_LOCUS494873</name>
</gene>
<dbReference type="EMBL" id="UINC01216044">
    <property type="protein sequence ID" value="SVE42019.1"/>
    <property type="molecule type" value="Genomic_DNA"/>
</dbReference>
<name>A0A383DCK0_9ZZZZ</name>
<proteinExistence type="predicted"/>
<evidence type="ECO:0000313" key="1">
    <source>
        <dbReference type="EMBL" id="SVE42019.1"/>
    </source>
</evidence>
<reference evidence="1" key="1">
    <citation type="submission" date="2018-05" db="EMBL/GenBank/DDBJ databases">
        <authorList>
            <person name="Lanie J.A."/>
            <person name="Ng W.-L."/>
            <person name="Kazmierczak K.M."/>
            <person name="Andrzejewski T.M."/>
            <person name="Davidsen T.M."/>
            <person name="Wayne K.J."/>
            <person name="Tettelin H."/>
            <person name="Glass J.I."/>
            <person name="Rusch D."/>
            <person name="Podicherti R."/>
            <person name="Tsui H.-C.T."/>
            <person name="Winkler M.E."/>
        </authorList>
    </citation>
    <scope>NUCLEOTIDE SEQUENCE</scope>
</reference>
<dbReference type="AlphaFoldDB" id="A0A383DCK0"/>
<protein>
    <submittedName>
        <fullName evidence="1">Uncharacterized protein</fullName>
    </submittedName>
</protein>
<organism evidence="1">
    <name type="scientific">marine metagenome</name>
    <dbReference type="NCBI Taxonomy" id="408172"/>
    <lineage>
        <taxon>unclassified sequences</taxon>
        <taxon>metagenomes</taxon>
        <taxon>ecological metagenomes</taxon>
    </lineage>
</organism>
<sequence length="35" mass="4260">MLMFVLHYSWQTSAIGLQKMFQAIELWRQCKISDR</sequence>
<accession>A0A383DCK0</accession>